<proteinExistence type="inferred from homology"/>
<dbReference type="EMBL" id="RWJN01000038">
    <property type="protein sequence ID" value="TCD69584.1"/>
    <property type="molecule type" value="Genomic_DNA"/>
</dbReference>
<comment type="caution">
    <text evidence="10">The sequence shown here is derived from an EMBL/GenBank/DDBJ whole genome shotgun (WGS) entry which is preliminary data.</text>
</comment>
<dbReference type="Proteomes" id="UP000292702">
    <property type="component" value="Unassembled WGS sequence"/>
</dbReference>
<evidence type="ECO:0000256" key="2">
    <source>
        <dbReference type="ARBA" id="ARBA00006916"/>
    </source>
</evidence>
<dbReference type="PANTHER" id="PTHR33911">
    <property type="entry name" value="RRNA-PROCESSING PROTEIN EFG1"/>
    <property type="match status" value="1"/>
</dbReference>
<reference evidence="10 11" key="1">
    <citation type="submission" date="2018-11" db="EMBL/GenBank/DDBJ databases">
        <title>Genome assembly of Steccherinum ochraceum LE-BIN_3174, the white-rot fungus of the Steccherinaceae family (The Residual Polyporoid clade, Polyporales, Basidiomycota).</title>
        <authorList>
            <person name="Fedorova T.V."/>
            <person name="Glazunova O.A."/>
            <person name="Landesman E.O."/>
            <person name="Moiseenko K.V."/>
            <person name="Psurtseva N.V."/>
            <person name="Savinova O.S."/>
            <person name="Shakhova N.V."/>
            <person name="Tyazhelova T.V."/>
            <person name="Vasina D.V."/>
        </authorList>
    </citation>
    <scope>NUCLEOTIDE SEQUENCE [LARGE SCALE GENOMIC DNA]</scope>
    <source>
        <strain evidence="10 11">LE-BIN_3174</strain>
    </source>
</reference>
<dbReference type="Pfam" id="PF10153">
    <property type="entry name" value="Efg1"/>
    <property type="match status" value="1"/>
</dbReference>
<dbReference type="GO" id="GO:0005730">
    <property type="term" value="C:nucleolus"/>
    <property type="evidence" value="ECO:0007669"/>
    <property type="project" value="UniProtKB-SubCell"/>
</dbReference>
<name>A0A4R0S0W7_9APHY</name>
<evidence type="ECO:0000313" key="11">
    <source>
        <dbReference type="Proteomes" id="UP000292702"/>
    </source>
</evidence>
<evidence type="ECO:0000256" key="5">
    <source>
        <dbReference type="ARBA" id="ARBA00022552"/>
    </source>
</evidence>
<dbReference type="PANTHER" id="PTHR33911:SF1">
    <property type="entry name" value="RRNA-PROCESSING PROTEIN EFG1"/>
    <property type="match status" value="1"/>
</dbReference>
<dbReference type="InterPro" id="IPR050786">
    <property type="entry name" value="EFG1_rRNA-proc"/>
</dbReference>
<keyword evidence="6 8" id="KW-0175">Coiled coil</keyword>
<evidence type="ECO:0000256" key="7">
    <source>
        <dbReference type="ARBA" id="ARBA00023242"/>
    </source>
</evidence>
<dbReference type="GO" id="GO:0000462">
    <property type="term" value="P:maturation of SSU-rRNA from tricistronic rRNA transcript (SSU-rRNA, 5.8S rRNA, LSU-rRNA)"/>
    <property type="evidence" value="ECO:0007669"/>
    <property type="project" value="TreeGrafter"/>
</dbReference>
<dbReference type="OrthoDB" id="47732at2759"/>
<accession>A0A4R0S0W7</accession>
<gene>
    <name evidence="10" type="primary">EFG1</name>
    <name evidence="10" type="ORF">EIP91_007006</name>
</gene>
<comment type="subcellular location">
    <subcellularLocation>
        <location evidence="1">Nucleus</location>
        <location evidence="1">Nucleolus</location>
    </subcellularLocation>
</comment>
<organism evidence="10 11">
    <name type="scientific">Steccherinum ochraceum</name>
    <dbReference type="NCBI Taxonomy" id="92696"/>
    <lineage>
        <taxon>Eukaryota</taxon>
        <taxon>Fungi</taxon>
        <taxon>Dikarya</taxon>
        <taxon>Basidiomycota</taxon>
        <taxon>Agaricomycotina</taxon>
        <taxon>Agaricomycetes</taxon>
        <taxon>Polyporales</taxon>
        <taxon>Steccherinaceae</taxon>
        <taxon>Steccherinum</taxon>
    </lineage>
</organism>
<dbReference type="STRING" id="92696.A0A4R0S0W7"/>
<evidence type="ECO:0000313" key="10">
    <source>
        <dbReference type="EMBL" id="TCD69584.1"/>
    </source>
</evidence>
<evidence type="ECO:0000256" key="8">
    <source>
        <dbReference type="SAM" id="Coils"/>
    </source>
</evidence>
<feature type="region of interest" description="Disordered" evidence="9">
    <location>
        <begin position="1"/>
        <end position="47"/>
    </location>
</feature>
<dbReference type="GO" id="GO:0030688">
    <property type="term" value="C:preribosome, small subunit precursor"/>
    <property type="evidence" value="ECO:0007669"/>
    <property type="project" value="TreeGrafter"/>
</dbReference>
<evidence type="ECO:0000256" key="6">
    <source>
        <dbReference type="ARBA" id="ARBA00023054"/>
    </source>
</evidence>
<evidence type="ECO:0000256" key="9">
    <source>
        <dbReference type="SAM" id="MobiDB-lite"/>
    </source>
</evidence>
<dbReference type="AlphaFoldDB" id="A0A4R0S0W7"/>
<dbReference type="InterPro" id="IPR019310">
    <property type="entry name" value="Efg1"/>
</dbReference>
<evidence type="ECO:0000256" key="4">
    <source>
        <dbReference type="ARBA" id="ARBA00019827"/>
    </source>
</evidence>
<feature type="compositionally biased region" description="Low complexity" evidence="9">
    <location>
        <begin position="7"/>
        <end position="20"/>
    </location>
</feature>
<sequence>MAPTRTSRVSNSSYSQGSSSTKKHGSKPKHIAKGLKPGHDSDSQAGVPGVQKIKSLLRQSRRLLAKDKLAADVRQATERKIRALEKDLAEAERVRKERAMATRYHKVKFFERQKVTRKLNQAKKQLEACSDKAEKKALKKTLLELRIDLNYIQASLLMHVLLLISHRRS</sequence>
<protein>
    <recommendedName>
        <fullName evidence="3">rRNA-processing protein EFG1</fullName>
    </recommendedName>
    <alternativeName>
        <fullName evidence="4">rRNA-processing protein efg1</fullName>
    </alternativeName>
</protein>
<evidence type="ECO:0000256" key="3">
    <source>
        <dbReference type="ARBA" id="ARBA00018689"/>
    </source>
</evidence>
<evidence type="ECO:0000256" key="1">
    <source>
        <dbReference type="ARBA" id="ARBA00004604"/>
    </source>
</evidence>
<feature type="compositionally biased region" description="Basic residues" evidence="9">
    <location>
        <begin position="21"/>
        <end position="33"/>
    </location>
</feature>
<keyword evidence="11" id="KW-1185">Reference proteome</keyword>
<comment type="similarity">
    <text evidence="2">Belongs to the EFG1 family.</text>
</comment>
<keyword evidence="5" id="KW-0698">rRNA processing</keyword>
<feature type="coiled-coil region" evidence="8">
    <location>
        <begin position="66"/>
        <end position="139"/>
    </location>
</feature>
<keyword evidence="7" id="KW-0539">Nucleus</keyword>